<gene>
    <name evidence="3" type="ORF">FB467_0242</name>
</gene>
<dbReference type="InterPro" id="IPR032465">
    <property type="entry name" value="ACMSD"/>
</dbReference>
<dbReference type="SUPFAM" id="SSF51556">
    <property type="entry name" value="Metallo-dependent hydrolases"/>
    <property type="match status" value="1"/>
</dbReference>
<evidence type="ECO:0000313" key="4">
    <source>
        <dbReference type="Proteomes" id="UP000319516"/>
    </source>
</evidence>
<dbReference type="Pfam" id="PF04909">
    <property type="entry name" value="Amidohydro_2"/>
    <property type="match status" value="1"/>
</dbReference>
<dbReference type="Gene3D" id="3.20.20.140">
    <property type="entry name" value="Metal-dependent hydrolases"/>
    <property type="match status" value="1"/>
</dbReference>
<dbReference type="InterPro" id="IPR006680">
    <property type="entry name" value="Amidohydro-rel"/>
</dbReference>
<dbReference type="GO" id="GO:0005737">
    <property type="term" value="C:cytoplasm"/>
    <property type="evidence" value="ECO:0007669"/>
    <property type="project" value="TreeGrafter"/>
</dbReference>
<evidence type="ECO:0000259" key="2">
    <source>
        <dbReference type="Pfam" id="PF04909"/>
    </source>
</evidence>
<reference evidence="3 4" key="1">
    <citation type="submission" date="2019-06" db="EMBL/GenBank/DDBJ databases">
        <title>Sequencing the genomes of 1000 actinobacteria strains.</title>
        <authorList>
            <person name="Klenk H.-P."/>
        </authorList>
    </citation>
    <scope>NUCLEOTIDE SEQUENCE [LARGE SCALE GENOMIC DNA]</scope>
    <source>
        <strain evidence="3 4">DSM 12335</strain>
    </source>
</reference>
<accession>A0A542YM69</accession>
<dbReference type="PANTHER" id="PTHR21240">
    <property type="entry name" value="2-AMINO-3-CARBOXYLMUCONATE-6-SEMIALDEHYDE DECARBOXYLASE"/>
    <property type="match status" value="1"/>
</dbReference>
<dbReference type="RefSeq" id="WP_141783465.1">
    <property type="nucleotide sequence ID" value="NZ_BAAAIK010000009.1"/>
</dbReference>
<keyword evidence="1" id="KW-0456">Lyase</keyword>
<organism evidence="3 4">
    <name type="scientific">Ornithinicoccus hortensis</name>
    <dbReference type="NCBI Taxonomy" id="82346"/>
    <lineage>
        <taxon>Bacteria</taxon>
        <taxon>Bacillati</taxon>
        <taxon>Actinomycetota</taxon>
        <taxon>Actinomycetes</taxon>
        <taxon>Micrococcales</taxon>
        <taxon>Intrasporangiaceae</taxon>
        <taxon>Ornithinicoccus</taxon>
    </lineage>
</organism>
<sequence length="303" mass="33411">MSTTRPPLPGPADDAQVPAFTRSLGLPGLADIHVHFLPERMLTKVWQVFDARGWERAGDWPIHYRTSEAERLATVRALGLRGIPSLTYAHKPGMAAWLNDWCTDFASRVPDAVHSGTFYPEPEAADYVPAALERGARLFKAHVQVGAFEPNDPLLDPVWSVLQDAGTPVVLHAGSGPHGGAHTGPGPVGRLLRRFPRLPLVIAHLGMPEYREFADLAHRYEHVHLDTTMAGTDYVEAHVPLPPDFRPVLRDLGEKVVLGADFPNIPYPYAHQLQALARLDLGEDWLRGVLWRNGARLMGLESG</sequence>
<dbReference type="GO" id="GO:0019748">
    <property type="term" value="P:secondary metabolic process"/>
    <property type="evidence" value="ECO:0007669"/>
    <property type="project" value="TreeGrafter"/>
</dbReference>
<name>A0A542YM69_9MICO</name>
<dbReference type="Proteomes" id="UP000319516">
    <property type="component" value="Unassembled WGS sequence"/>
</dbReference>
<proteinExistence type="predicted"/>
<evidence type="ECO:0000313" key="3">
    <source>
        <dbReference type="EMBL" id="TQL49177.1"/>
    </source>
</evidence>
<evidence type="ECO:0000256" key="1">
    <source>
        <dbReference type="ARBA" id="ARBA00023239"/>
    </source>
</evidence>
<dbReference type="EMBL" id="VFOP01000001">
    <property type="protein sequence ID" value="TQL49177.1"/>
    <property type="molecule type" value="Genomic_DNA"/>
</dbReference>
<dbReference type="AlphaFoldDB" id="A0A542YM69"/>
<dbReference type="InterPro" id="IPR032466">
    <property type="entry name" value="Metal_Hydrolase"/>
</dbReference>
<dbReference type="CDD" id="cd01292">
    <property type="entry name" value="metallo-dependent_hydrolases"/>
    <property type="match status" value="1"/>
</dbReference>
<keyword evidence="4" id="KW-1185">Reference proteome</keyword>
<dbReference type="GO" id="GO:0016831">
    <property type="term" value="F:carboxy-lyase activity"/>
    <property type="evidence" value="ECO:0007669"/>
    <property type="project" value="InterPro"/>
</dbReference>
<protein>
    <recommendedName>
        <fullName evidence="2">Amidohydrolase-related domain-containing protein</fullName>
    </recommendedName>
</protein>
<dbReference type="PANTHER" id="PTHR21240:SF28">
    <property type="entry name" value="ISO-OROTATE DECARBOXYLASE (EUROFUNG)"/>
    <property type="match status" value="1"/>
</dbReference>
<comment type="caution">
    <text evidence="3">The sequence shown here is derived from an EMBL/GenBank/DDBJ whole genome shotgun (WGS) entry which is preliminary data.</text>
</comment>
<dbReference type="GO" id="GO:0016787">
    <property type="term" value="F:hydrolase activity"/>
    <property type="evidence" value="ECO:0007669"/>
    <property type="project" value="InterPro"/>
</dbReference>
<dbReference type="OrthoDB" id="5172791at2"/>
<feature type="domain" description="Amidohydrolase-related" evidence="2">
    <location>
        <begin position="31"/>
        <end position="300"/>
    </location>
</feature>